<evidence type="ECO:0000313" key="2">
    <source>
        <dbReference type="EMBL" id="PLX19382.1"/>
    </source>
</evidence>
<organism evidence="2 3">
    <name type="scientific">Muiribacterium halophilum</name>
    <dbReference type="NCBI Taxonomy" id="2053465"/>
    <lineage>
        <taxon>Bacteria</taxon>
        <taxon>Candidatus Muiribacteriota</taxon>
        <taxon>Candidatus Muiribacteriia</taxon>
        <taxon>Candidatus Muiribacteriales</taxon>
        <taxon>Candidatus Muiribacteriaceae</taxon>
        <taxon>Candidatus Muiribacterium</taxon>
    </lineage>
</organism>
<protein>
    <recommendedName>
        <fullName evidence="4">SLH domain-containing protein</fullName>
    </recommendedName>
</protein>
<accession>A0A2N5ZLB4</accession>
<proteinExistence type="predicted"/>
<feature type="chain" id="PRO_5014795127" description="SLH domain-containing protein" evidence="1">
    <location>
        <begin position="19"/>
        <end position="621"/>
    </location>
</feature>
<evidence type="ECO:0008006" key="4">
    <source>
        <dbReference type="Google" id="ProtNLM"/>
    </source>
</evidence>
<comment type="caution">
    <text evidence="2">The sequence shown here is derived from an EMBL/GenBank/DDBJ whole genome shotgun (WGS) entry which is preliminary data.</text>
</comment>
<sequence>MRKVVLLFLLCINIAVFSASISAIVPEDHYGYSVINDFVERRLLIAPEIYKPGGVLTRKDFAILSTMLLTNTDDKAYLNNLSYYDIKNILRLVVDFSEEINFFFSTEVNNIERRLRLLEKKIEVPLTNIKRNRKKIEMPDFEKRGKSEFKTRTTLDTSYSAYNVDNGPLHYYYHPERAKDSLLKTELLVESMENWEDEQQFYLRLGSWTRDASGKINARFKYIDPSFKIRYSSFEQDSDFILNASDLTAKYASFDTGRFMILKRMNSRNDVVEDIYQLRLKHFNVNYKISNAGNYSVAGTPEQKSNIFVNGDMYGLQWELGKAEVYVGNVKVADPVAGAIKFKKHFLGGLNIDARVAKVENLYNTGNNINSYRPYNTFSIEKMTGDLSVGKRFTPRTYGAVIYHEDNSDDNTFNYINKGAVLNINANRSYFVIHYLMEEEYDRLLKLQKETTDTLNFMTAGRFFNMRAQYNLNIAENETAYKGISRKILRNRLDLSKDLTQRISSQLYMDYASYDNTDVADGITSQEDRDTTGLILDYFVSQSKNFQIKADYTVWDGYLDPITGGYQKGKFVEGKFYMGMDIKGRQNDKYVIGYEYIDHSDKRNINSYEGNNLSVSYKKRY</sequence>
<name>A0A2N5ZLB4_MUIH1</name>
<dbReference type="EMBL" id="PKTG01000033">
    <property type="protein sequence ID" value="PLX19382.1"/>
    <property type="molecule type" value="Genomic_DNA"/>
</dbReference>
<dbReference type="AlphaFoldDB" id="A0A2N5ZLB4"/>
<evidence type="ECO:0000256" key="1">
    <source>
        <dbReference type="SAM" id="SignalP"/>
    </source>
</evidence>
<reference evidence="2 3" key="1">
    <citation type="submission" date="2017-11" db="EMBL/GenBank/DDBJ databases">
        <title>Genome-resolved metagenomics identifies genetic mobility, metabolic interactions, and unexpected diversity in perchlorate-reducing communities.</title>
        <authorList>
            <person name="Barnum T.P."/>
            <person name="Figueroa I.A."/>
            <person name="Carlstrom C.I."/>
            <person name="Lucas L.N."/>
            <person name="Engelbrektson A.L."/>
            <person name="Coates J.D."/>
        </authorList>
    </citation>
    <scope>NUCLEOTIDE SEQUENCE [LARGE SCALE GENOMIC DNA]</scope>
    <source>
        <strain evidence="2">BM706</strain>
    </source>
</reference>
<dbReference type="Proteomes" id="UP000234857">
    <property type="component" value="Unassembled WGS sequence"/>
</dbReference>
<evidence type="ECO:0000313" key="3">
    <source>
        <dbReference type="Proteomes" id="UP000234857"/>
    </source>
</evidence>
<keyword evidence="1" id="KW-0732">Signal</keyword>
<gene>
    <name evidence="2" type="ORF">C0601_02095</name>
</gene>
<feature type="signal peptide" evidence="1">
    <location>
        <begin position="1"/>
        <end position="18"/>
    </location>
</feature>